<dbReference type="PANTHER" id="PTHR22946:SF9">
    <property type="entry name" value="POLYKETIDE TRANSFERASE AF380"/>
    <property type="match status" value="1"/>
</dbReference>
<dbReference type="RefSeq" id="WP_237113382.1">
    <property type="nucleotide sequence ID" value="NZ_CP013189.1"/>
</dbReference>
<feature type="transmembrane region" description="Helical" evidence="3">
    <location>
        <begin position="284"/>
        <end position="305"/>
    </location>
</feature>
<feature type="transmembrane region" description="Helical" evidence="3">
    <location>
        <begin position="476"/>
        <end position="495"/>
    </location>
</feature>
<feature type="transmembrane region" description="Helical" evidence="3">
    <location>
        <begin position="515"/>
        <end position="533"/>
    </location>
</feature>
<dbReference type="InterPro" id="IPR000073">
    <property type="entry name" value="AB_hydrolase_1"/>
</dbReference>
<keyword evidence="1" id="KW-0378">Hydrolase</keyword>
<dbReference type="InterPro" id="IPR050261">
    <property type="entry name" value="FrsA_esterase"/>
</dbReference>
<evidence type="ECO:0000259" key="4">
    <source>
        <dbReference type="Pfam" id="PF00561"/>
    </source>
</evidence>
<dbReference type="PATRIC" id="fig|1249552.3.peg.949"/>
<evidence type="ECO:0000256" key="3">
    <source>
        <dbReference type="SAM" id="Phobius"/>
    </source>
</evidence>
<keyword evidence="6" id="KW-1185">Reference proteome</keyword>
<feature type="domain" description="AB hydrolase-1" evidence="4">
    <location>
        <begin position="65"/>
        <end position="166"/>
    </location>
</feature>
<dbReference type="AlphaFoldDB" id="A0A0S2KBU8"/>
<dbReference type="PRINTS" id="PR00111">
    <property type="entry name" value="ABHYDROLASE"/>
</dbReference>
<organism evidence="5 6">
    <name type="scientific">Pseudohongiella spirulinae</name>
    <dbReference type="NCBI Taxonomy" id="1249552"/>
    <lineage>
        <taxon>Bacteria</taxon>
        <taxon>Pseudomonadati</taxon>
        <taxon>Pseudomonadota</taxon>
        <taxon>Gammaproteobacteria</taxon>
        <taxon>Pseudomonadales</taxon>
        <taxon>Pseudohongiellaceae</taxon>
        <taxon>Pseudohongiella</taxon>
    </lineage>
</organism>
<proteinExistence type="inferred from homology"/>
<feature type="transmembrane region" description="Helical" evidence="3">
    <location>
        <begin position="540"/>
        <end position="557"/>
    </location>
</feature>
<evidence type="ECO:0000256" key="1">
    <source>
        <dbReference type="ARBA" id="ARBA00022801"/>
    </source>
</evidence>
<name>A0A0S2KBU8_9GAMM</name>
<feature type="transmembrane region" description="Helical" evidence="3">
    <location>
        <begin position="437"/>
        <end position="456"/>
    </location>
</feature>
<dbReference type="Pfam" id="PF00561">
    <property type="entry name" value="Abhydrolase_1"/>
    <property type="match status" value="1"/>
</dbReference>
<keyword evidence="3" id="KW-0812">Transmembrane</keyword>
<dbReference type="SUPFAM" id="SSF53474">
    <property type="entry name" value="alpha/beta-Hydrolases"/>
    <property type="match status" value="1"/>
</dbReference>
<dbReference type="Gene3D" id="3.40.50.1820">
    <property type="entry name" value="alpha/beta hydrolase"/>
    <property type="match status" value="1"/>
</dbReference>
<dbReference type="EMBL" id="CP013189">
    <property type="protein sequence ID" value="ALO45614.1"/>
    <property type="molecule type" value="Genomic_DNA"/>
</dbReference>
<accession>A0A0S2KBU8</accession>
<keyword evidence="3" id="KW-0472">Membrane</keyword>
<dbReference type="KEGG" id="pspi:PS2015_944"/>
<dbReference type="GO" id="GO:0052689">
    <property type="term" value="F:carboxylic ester hydrolase activity"/>
    <property type="evidence" value="ECO:0007669"/>
    <property type="project" value="UniProtKB-ARBA"/>
</dbReference>
<feature type="transmembrane region" description="Helical" evidence="3">
    <location>
        <begin position="326"/>
        <end position="346"/>
    </location>
</feature>
<gene>
    <name evidence="5" type="ORF">PS2015_944</name>
</gene>
<feature type="transmembrane region" description="Helical" evidence="3">
    <location>
        <begin position="396"/>
        <end position="417"/>
    </location>
</feature>
<evidence type="ECO:0000256" key="2">
    <source>
        <dbReference type="ARBA" id="ARBA00038115"/>
    </source>
</evidence>
<dbReference type="InterPro" id="IPR029058">
    <property type="entry name" value="AB_hydrolase_fold"/>
</dbReference>
<evidence type="ECO:0000313" key="5">
    <source>
        <dbReference type="EMBL" id="ALO45614.1"/>
    </source>
</evidence>
<dbReference type="STRING" id="1249552.PS2015_944"/>
<dbReference type="Proteomes" id="UP000065641">
    <property type="component" value="Chromosome"/>
</dbReference>
<sequence length="565" mass="60751">MASQKNLIMLGSLLIFLGSLLGHLIQTAGDVSIKDLRFTGSNGQTLSGLLYVPPGATAETPAPGVLAVHGYINSREVQAGFAIELARRGYVVLALDQSGHGYSDGPAFSNGFGGPAALAYLRSLDIVDNNNIGLEGHSMGGWTILAAAAAMPDAYKSIVLQGSSTGSGFSAPGTADWPRNVAVVFAQYDEFSPLMWEVERGSQAADSAKLQTLFGTDQRIEQGRLYGNIAQGTARIFHNPPVTHPGNHLSHQSIRHTIDWFDRTLEGGRSAVGQIWFFKELGTLTAFIGLVILLCGVMTALLNTTAFTGLRALPQGNAWPERSARWWGAAVLSAIIPVATFYPLFSLAGNWLPANSWLPQLISNQLIVWAVVNGLLLSGLGLVIKTDKVAFQQIPLIKSALLAVLVVSAGYLTLLLADFFFKVDFRFWFVGLKLLNLTQFQIALVYLPPLFVFFVLAGRALHGGMSVAGDSVTRQYLSNAAIMAGGFLIFLLLQYGSLFLRGVLLTPAEPLNTIVMIQFVPLLLIVSVISTCAWRHTGSYLPGALINALFVAWYLVAGQATQAVW</sequence>
<reference evidence="5 6" key="1">
    <citation type="submission" date="2015-11" db="EMBL/GenBank/DDBJ databases">
        <authorList>
            <person name="Zhang Y."/>
            <person name="Guo Z."/>
        </authorList>
    </citation>
    <scope>NUCLEOTIDE SEQUENCE [LARGE SCALE GENOMIC DNA]</scope>
    <source>
        <strain evidence="5 6">KCTC 32221</strain>
    </source>
</reference>
<protein>
    <recommendedName>
        <fullName evidence="4">AB hydrolase-1 domain-containing protein</fullName>
    </recommendedName>
</protein>
<keyword evidence="3" id="KW-1133">Transmembrane helix</keyword>
<dbReference type="PANTHER" id="PTHR22946">
    <property type="entry name" value="DIENELACTONE HYDROLASE DOMAIN-CONTAINING PROTEIN-RELATED"/>
    <property type="match status" value="1"/>
</dbReference>
<feature type="transmembrane region" description="Helical" evidence="3">
    <location>
        <begin position="366"/>
        <end position="384"/>
    </location>
</feature>
<evidence type="ECO:0000313" key="6">
    <source>
        <dbReference type="Proteomes" id="UP000065641"/>
    </source>
</evidence>
<comment type="similarity">
    <text evidence="2">Belongs to the AB hydrolase superfamily. FUS2 hydrolase family.</text>
</comment>